<evidence type="ECO:0000256" key="3">
    <source>
        <dbReference type="ARBA" id="ARBA00022960"/>
    </source>
</evidence>
<evidence type="ECO:0000313" key="7">
    <source>
        <dbReference type="EMBL" id="KKQ40488.1"/>
    </source>
</evidence>
<comment type="similarity">
    <text evidence="1">Belongs to the FemABX family.</text>
</comment>
<dbReference type="PANTHER" id="PTHR36174:SF1">
    <property type="entry name" value="LIPID II:GLYCINE GLYCYLTRANSFERASE"/>
    <property type="match status" value="1"/>
</dbReference>
<dbReference type="Gene3D" id="3.40.630.30">
    <property type="match status" value="1"/>
</dbReference>
<comment type="caution">
    <text evidence="7">The sequence shown here is derived from an EMBL/GenBank/DDBJ whole genome shotgun (WGS) entry which is preliminary data.</text>
</comment>
<reference evidence="7 8" key="1">
    <citation type="journal article" date="2015" name="Nature">
        <title>rRNA introns, odd ribosomes, and small enigmatic genomes across a large radiation of phyla.</title>
        <authorList>
            <person name="Brown C.T."/>
            <person name="Hug L.A."/>
            <person name="Thomas B.C."/>
            <person name="Sharon I."/>
            <person name="Castelle C.J."/>
            <person name="Singh A."/>
            <person name="Wilkins M.J."/>
            <person name="Williams K.H."/>
            <person name="Banfield J.F."/>
        </authorList>
    </citation>
    <scope>NUCLEOTIDE SEQUENCE [LARGE SCALE GENOMIC DNA]</scope>
</reference>
<dbReference type="Pfam" id="PF02388">
    <property type="entry name" value="FemAB"/>
    <property type="match status" value="2"/>
</dbReference>
<proteinExistence type="inferred from homology"/>
<protein>
    <submittedName>
        <fullName evidence="7">Methicillin resistance protein</fullName>
    </submittedName>
</protein>
<feature type="non-terminal residue" evidence="7">
    <location>
        <position position="202"/>
    </location>
</feature>
<keyword evidence="5" id="KW-0012">Acyltransferase</keyword>
<dbReference type="GO" id="GO:0009252">
    <property type="term" value="P:peptidoglycan biosynthetic process"/>
    <property type="evidence" value="ECO:0007669"/>
    <property type="project" value="UniProtKB-KW"/>
</dbReference>
<dbReference type="GO" id="GO:0016755">
    <property type="term" value="F:aminoacyltransferase activity"/>
    <property type="evidence" value="ECO:0007669"/>
    <property type="project" value="InterPro"/>
</dbReference>
<dbReference type="PROSITE" id="PS51191">
    <property type="entry name" value="FEMABX"/>
    <property type="match status" value="1"/>
</dbReference>
<keyword evidence="3" id="KW-0133">Cell shape</keyword>
<keyword evidence="2" id="KW-0808">Transferase</keyword>
<dbReference type="InterPro" id="IPR003447">
    <property type="entry name" value="FEMABX"/>
</dbReference>
<dbReference type="STRING" id="1619036.US58_C0019G0001"/>
<evidence type="ECO:0000256" key="1">
    <source>
        <dbReference type="ARBA" id="ARBA00009943"/>
    </source>
</evidence>
<dbReference type="AlphaFoldDB" id="A0A0G0HB32"/>
<evidence type="ECO:0000256" key="5">
    <source>
        <dbReference type="ARBA" id="ARBA00023315"/>
    </source>
</evidence>
<evidence type="ECO:0000313" key="8">
    <source>
        <dbReference type="Proteomes" id="UP000034333"/>
    </source>
</evidence>
<evidence type="ECO:0000256" key="4">
    <source>
        <dbReference type="ARBA" id="ARBA00022984"/>
    </source>
</evidence>
<dbReference type="EMBL" id="LBTN01000019">
    <property type="protein sequence ID" value="KKQ40488.1"/>
    <property type="molecule type" value="Genomic_DNA"/>
</dbReference>
<keyword evidence="4" id="KW-0573">Peptidoglycan synthesis</keyword>
<dbReference type="SUPFAM" id="SSF55729">
    <property type="entry name" value="Acyl-CoA N-acyltransferases (Nat)"/>
    <property type="match status" value="1"/>
</dbReference>
<keyword evidence="6" id="KW-0961">Cell wall biogenesis/degradation</keyword>
<accession>A0A0G0HB32</accession>
<sequence length="202" mass="23666">MINYLQNKKCIFFRVEPNHLSIINDSKFLIHQSIDINPRTTAILNLQQTDEALLDAMRKNTRYSIRFAGKQNLVVKEEKNLAVFWDLLQQTAKHDNFTTHVKKHYEAIFNFNSIYQLTAFKDDIAIATAVFVGFGNTFTYLFAASDYKRHQLLAPYLLQWEAIKLGQKLGYKYYDFFGIAPRMKGVKSKEKGISEHEYDERH</sequence>
<gene>
    <name evidence="7" type="ORF">US58_C0019G0001</name>
</gene>
<dbReference type="GO" id="GO:0008360">
    <property type="term" value="P:regulation of cell shape"/>
    <property type="evidence" value="ECO:0007669"/>
    <property type="project" value="UniProtKB-KW"/>
</dbReference>
<evidence type="ECO:0000256" key="2">
    <source>
        <dbReference type="ARBA" id="ARBA00022679"/>
    </source>
</evidence>
<dbReference type="GO" id="GO:0071555">
    <property type="term" value="P:cell wall organization"/>
    <property type="evidence" value="ECO:0007669"/>
    <property type="project" value="UniProtKB-KW"/>
</dbReference>
<dbReference type="Proteomes" id="UP000034333">
    <property type="component" value="Unassembled WGS sequence"/>
</dbReference>
<evidence type="ECO:0000256" key="6">
    <source>
        <dbReference type="ARBA" id="ARBA00023316"/>
    </source>
</evidence>
<dbReference type="InterPro" id="IPR050644">
    <property type="entry name" value="PG_Glycine_Bridge_Synth"/>
</dbReference>
<dbReference type="PANTHER" id="PTHR36174">
    <property type="entry name" value="LIPID II:GLYCINE GLYCYLTRANSFERASE"/>
    <property type="match status" value="1"/>
</dbReference>
<dbReference type="InterPro" id="IPR016181">
    <property type="entry name" value="Acyl_CoA_acyltransferase"/>
</dbReference>
<organism evidence="7 8">
    <name type="scientific">Candidatus Magasanikbacteria bacterium GW2011_GWA2_37_8</name>
    <dbReference type="NCBI Taxonomy" id="1619036"/>
    <lineage>
        <taxon>Bacteria</taxon>
        <taxon>Candidatus Magasanikiibacteriota</taxon>
    </lineage>
</organism>
<name>A0A0G0HB32_9BACT</name>